<keyword evidence="2" id="KW-1185">Reference proteome</keyword>
<evidence type="ECO:0000313" key="1">
    <source>
        <dbReference type="EMBL" id="MFD0867954.1"/>
    </source>
</evidence>
<protein>
    <submittedName>
        <fullName evidence="1">Uncharacterized protein</fullName>
    </submittedName>
</protein>
<reference evidence="2" key="1">
    <citation type="journal article" date="2019" name="Int. J. Syst. Evol. Microbiol.">
        <title>The Global Catalogue of Microorganisms (GCM) 10K type strain sequencing project: providing services to taxonomists for standard genome sequencing and annotation.</title>
        <authorList>
            <consortium name="The Broad Institute Genomics Platform"/>
            <consortium name="The Broad Institute Genome Sequencing Center for Infectious Disease"/>
            <person name="Wu L."/>
            <person name="Ma J."/>
        </authorList>
    </citation>
    <scope>NUCLEOTIDE SEQUENCE [LARGE SCALE GENOMIC DNA]</scope>
    <source>
        <strain evidence="2">CCUG 57263</strain>
    </source>
</reference>
<evidence type="ECO:0000313" key="2">
    <source>
        <dbReference type="Proteomes" id="UP001597120"/>
    </source>
</evidence>
<dbReference type="RefSeq" id="WP_379285783.1">
    <property type="nucleotide sequence ID" value="NZ_JBHTIU010000008.1"/>
</dbReference>
<sequence>MKQQEDLLACQLQLQTEASAIVEELNLDQLLKAAGTPVKVGSAALGLMAWRDLDMTVVCSKLNIAAITGIASQLMSNPGIRDLKFINDTGKWNTDPAYPDGYFLGMTYESENGNKWELDIWFVDEPEKQPDLQHIRTMPDRLTPAAIISILSIKTVWASRAEYGEQVKSFDIYTAVLDHNVRTPAEFEQWLQGRNDISL</sequence>
<comment type="caution">
    <text evidence="1">The sequence shown here is derived from an EMBL/GenBank/DDBJ whole genome shotgun (WGS) entry which is preliminary data.</text>
</comment>
<name>A0ABW3D5I9_9BACL</name>
<dbReference type="Proteomes" id="UP001597120">
    <property type="component" value="Unassembled WGS sequence"/>
</dbReference>
<dbReference type="EMBL" id="JBHTIU010000008">
    <property type="protein sequence ID" value="MFD0867954.1"/>
    <property type="molecule type" value="Genomic_DNA"/>
</dbReference>
<organism evidence="1 2">
    <name type="scientific">Paenibacillus residui</name>
    <dbReference type="NCBI Taxonomy" id="629724"/>
    <lineage>
        <taxon>Bacteria</taxon>
        <taxon>Bacillati</taxon>
        <taxon>Bacillota</taxon>
        <taxon>Bacilli</taxon>
        <taxon>Bacillales</taxon>
        <taxon>Paenibacillaceae</taxon>
        <taxon>Paenibacillus</taxon>
    </lineage>
</organism>
<accession>A0ABW3D5I9</accession>
<proteinExistence type="predicted"/>
<gene>
    <name evidence="1" type="ORF">ACFQ03_02250</name>
</gene>